<dbReference type="Proteomes" id="UP000422764">
    <property type="component" value="Chromosome"/>
</dbReference>
<proteinExistence type="predicted"/>
<name>A0A6I6EN60_9CLOT</name>
<protein>
    <submittedName>
        <fullName evidence="1">Uncharacterized protein</fullName>
    </submittedName>
</protein>
<organism evidence="1 2">
    <name type="scientific">Clostridium bovifaecis</name>
    <dbReference type="NCBI Taxonomy" id="2184719"/>
    <lineage>
        <taxon>Bacteria</taxon>
        <taxon>Bacillati</taxon>
        <taxon>Bacillota</taxon>
        <taxon>Clostridia</taxon>
        <taxon>Eubacteriales</taxon>
        <taxon>Clostridiaceae</taxon>
        <taxon>Clostridium</taxon>
    </lineage>
</organism>
<evidence type="ECO:0000313" key="2">
    <source>
        <dbReference type="Proteomes" id="UP000422764"/>
    </source>
</evidence>
<reference evidence="1 2" key="1">
    <citation type="submission" date="2019-12" db="EMBL/GenBank/DDBJ databases">
        <title>Genome sequenceing of Clostridium bovifaecis.</title>
        <authorList>
            <person name="Yao Y."/>
        </authorList>
    </citation>
    <scope>NUCLEOTIDE SEQUENCE [LARGE SCALE GENOMIC DNA]</scope>
    <source>
        <strain evidence="1 2">BXX</strain>
    </source>
</reference>
<dbReference type="EMBL" id="CP046522">
    <property type="protein sequence ID" value="QGU95102.1"/>
    <property type="molecule type" value="Genomic_DNA"/>
</dbReference>
<sequence>MLIGIGIGIIISTLLMINAKIQVNLSRYEIEMKAREYGMEYKSEHKVIEEIPSSNSKSEGVKK</sequence>
<gene>
    <name evidence="1" type="ORF">GOM49_08365</name>
</gene>
<keyword evidence="2" id="KW-1185">Reference proteome</keyword>
<evidence type="ECO:0000313" key="1">
    <source>
        <dbReference type="EMBL" id="QGU95102.1"/>
    </source>
</evidence>
<dbReference type="AlphaFoldDB" id="A0A6I6EN60"/>
<accession>A0A6I6EN60</accession>